<dbReference type="EMBL" id="JAIOUQ010000005">
    <property type="protein sequence ID" value="MBZ2165490.1"/>
    <property type="molecule type" value="Genomic_DNA"/>
</dbReference>
<evidence type="ECO:0000313" key="3">
    <source>
        <dbReference type="Proteomes" id="UP000825933"/>
    </source>
</evidence>
<gene>
    <name evidence="2" type="ORF">K8N75_05480</name>
</gene>
<organism evidence="2 3">
    <name type="scientific">Methanobacterium spitsbergense</name>
    <dbReference type="NCBI Taxonomy" id="2874285"/>
    <lineage>
        <taxon>Archaea</taxon>
        <taxon>Methanobacteriati</taxon>
        <taxon>Methanobacteriota</taxon>
        <taxon>Methanomada group</taxon>
        <taxon>Methanobacteria</taxon>
        <taxon>Methanobacteriales</taxon>
        <taxon>Methanobacteriaceae</taxon>
        <taxon>Methanobacterium</taxon>
    </lineage>
</organism>
<proteinExistence type="predicted"/>
<accession>A0A8T5UWE7</accession>
<dbReference type="AlphaFoldDB" id="A0A8T5UWE7"/>
<dbReference type="Pfam" id="PF01841">
    <property type="entry name" value="Transglut_core"/>
    <property type="match status" value="1"/>
</dbReference>
<dbReference type="RefSeq" id="WP_223791114.1">
    <property type="nucleotide sequence ID" value="NZ_JAIOUQ010000005.1"/>
</dbReference>
<feature type="domain" description="Transglutaminase-like" evidence="1">
    <location>
        <begin position="109"/>
        <end position="174"/>
    </location>
</feature>
<dbReference type="SUPFAM" id="SSF54001">
    <property type="entry name" value="Cysteine proteinases"/>
    <property type="match status" value="1"/>
</dbReference>
<evidence type="ECO:0000259" key="1">
    <source>
        <dbReference type="SMART" id="SM00460"/>
    </source>
</evidence>
<comment type="caution">
    <text evidence="2">The sequence shown here is derived from an EMBL/GenBank/DDBJ whole genome shotgun (WGS) entry which is preliminary data.</text>
</comment>
<keyword evidence="3" id="KW-1185">Reference proteome</keyword>
<protein>
    <submittedName>
        <fullName evidence="2">Transglutaminase-like domain-containing protein</fullName>
    </submittedName>
</protein>
<dbReference type="SMART" id="SM00460">
    <property type="entry name" value="TGc"/>
    <property type="match status" value="1"/>
</dbReference>
<dbReference type="InterPro" id="IPR038765">
    <property type="entry name" value="Papain-like_cys_pep_sf"/>
</dbReference>
<dbReference type="Gene3D" id="3.10.620.30">
    <property type="match status" value="1"/>
</dbReference>
<dbReference type="Proteomes" id="UP000825933">
    <property type="component" value="Unassembled WGS sequence"/>
</dbReference>
<reference evidence="3" key="1">
    <citation type="journal article" date="2022" name="Microbiol. Resour. Announc.">
        <title>Draft Genome Sequence of a Methanogenic Archaeon from West Spitsbergen Permafrost.</title>
        <authorList>
            <person name="Trubitsyn V."/>
            <person name="Rivkina E."/>
            <person name="Shcherbakova V."/>
        </authorList>
    </citation>
    <scope>NUCLEOTIDE SEQUENCE [LARGE SCALE GENOMIC DNA]</scope>
    <source>
        <strain evidence="3">VT</strain>
    </source>
</reference>
<sequence length="199" mass="22288">MIFICGIFLVSTSGTNVVFAVMDGNIDNGVKVDGYYEYKHPFIQELAQNITKNIKGTKKIKFAQNLKFIQNLKNPTRLEICKAVFIWMQHSVVYEKPMYFNSKHYAVETAMLGRGNCCDQARLFIALCRAAGIPHNAIEFDYSGAVQFAGGNIFGHVWPVVTLENGSQIICDTSSKSSTFGHPTWKNKGLISESYDLKL</sequence>
<dbReference type="InterPro" id="IPR002931">
    <property type="entry name" value="Transglutaminase-like"/>
</dbReference>
<name>A0A8T5UWE7_9EURY</name>
<evidence type="ECO:0000313" key="2">
    <source>
        <dbReference type="EMBL" id="MBZ2165490.1"/>
    </source>
</evidence>